<dbReference type="EMBL" id="LCTW02000033">
    <property type="protein sequence ID" value="KXX81516.1"/>
    <property type="molecule type" value="Genomic_DNA"/>
</dbReference>
<gene>
    <name evidence="4" type="ORF">MMYC01_202489</name>
</gene>
<evidence type="ECO:0000313" key="4">
    <source>
        <dbReference type="EMBL" id="KXX81516.1"/>
    </source>
</evidence>
<keyword evidence="1" id="KW-0521">NADP</keyword>
<feature type="domain" description="NmrA-like" evidence="3">
    <location>
        <begin position="8"/>
        <end position="112"/>
    </location>
</feature>
<dbReference type="InterPro" id="IPR045312">
    <property type="entry name" value="PCBER-like"/>
</dbReference>
<name>A0A175WCW9_9PEZI</name>
<proteinExistence type="predicted"/>
<dbReference type="Gene3D" id="3.40.50.720">
    <property type="entry name" value="NAD(P)-binding Rossmann-like Domain"/>
    <property type="match status" value="1"/>
</dbReference>
<dbReference type="GO" id="GO:0016491">
    <property type="term" value="F:oxidoreductase activity"/>
    <property type="evidence" value="ECO:0007669"/>
    <property type="project" value="UniProtKB-KW"/>
</dbReference>
<dbReference type="OrthoDB" id="419598at2759"/>
<dbReference type="VEuPathDB" id="FungiDB:MMYC01_202489"/>
<sequence length="319" mass="34608">MTGMKHLERVAIVGAGGHIGRPITTSLLQSGKHSLTALTRPGSTTALPPGIDCIEVDYTDHPSLVATLKSRKIQFLIITLSTSAPPDTHTRLVRAASEAGVPYIMPNVYGGDLFNEKLAAEDQYTRASLAKCKEIEALGNTAFIALSCSFWFEWSLARGETFFGFDVARRKVTFYDDGLTRIATSTLDQCGRAVAGLLALPEDTIAERFKNGAVYVASFTVCQREILDSLHGVLGTRDEDWEIRYQGSKERYEEGLKELGEGNGLGFIKALYARGFFPGGGGDFEASRGLHNGLLGLEKEKLDDAVRVAVALVESGWTP</sequence>
<accession>A0A175WCW9</accession>
<evidence type="ECO:0000313" key="5">
    <source>
        <dbReference type="Proteomes" id="UP000078237"/>
    </source>
</evidence>
<protein>
    <submittedName>
        <fullName evidence="4">Pinoresinol reductase 2</fullName>
    </submittedName>
</protein>
<keyword evidence="2" id="KW-0560">Oxidoreductase</keyword>
<evidence type="ECO:0000259" key="3">
    <source>
        <dbReference type="Pfam" id="PF05368"/>
    </source>
</evidence>
<dbReference type="InterPro" id="IPR036291">
    <property type="entry name" value="NAD(P)-bd_dom_sf"/>
</dbReference>
<comment type="caution">
    <text evidence="4">The sequence shown here is derived from an EMBL/GenBank/DDBJ whole genome shotgun (WGS) entry which is preliminary data.</text>
</comment>
<dbReference type="SUPFAM" id="SSF51735">
    <property type="entry name" value="NAD(P)-binding Rossmann-fold domains"/>
    <property type="match status" value="1"/>
</dbReference>
<organism evidence="4 5">
    <name type="scientific">Madurella mycetomatis</name>
    <dbReference type="NCBI Taxonomy" id="100816"/>
    <lineage>
        <taxon>Eukaryota</taxon>
        <taxon>Fungi</taxon>
        <taxon>Dikarya</taxon>
        <taxon>Ascomycota</taxon>
        <taxon>Pezizomycotina</taxon>
        <taxon>Sordariomycetes</taxon>
        <taxon>Sordariomycetidae</taxon>
        <taxon>Sordariales</taxon>
        <taxon>Sordariales incertae sedis</taxon>
        <taxon>Madurella</taxon>
    </lineage>
</organism>
<dbReference type="CDD" id="cd05259">
    <property type="entry name" value="PCBER_SDR_a"/>
    <property type="match status" value="1"/>
</dbReference>
<dbReference type="InterPro" id="IPR051609">
    <property type="entry name" value="NmrA/Isoflavone_reductase-like"/>
</dbReference>
<dbReference type="PANTHER" id="PTHR47706">
    <property type="entry name" value="NMRA-LIKE FAMILY PROTEIN"/>
    <property type="match status" value="1"/>
</dbReference>
<evidence type="ECO:0000256" key="1">
    <source>
        <dbReference type="ARBA" id="ARBA00022857"/>
    </source>
</evidence>
<keyword evidence="5" id="KW-1185">Reference proteome</keyword>
<reference evidence="4 5" key="1">
    <citation type="journal article" date="2016" name="Genome Announc.">
        <title>Genome Sequence of Madurella mycetomatis mm55, Isolated from a Human Mycetoma Case in Sudan.</title>
        <authorList>
            <person name="Smit S."/>
            <person name="Derks M.F."/>
            <person name="Bervoets S."/>
            <person name="Fahal A."/>
            <person name="van Leeuwen W."/>
            <person name="van Belkum A."/>
            <person name="van de Sande W.W."/>
        </authorList>
    </citation>
    <scope>NUCLEOTIDE SEQUENCE [LARGE SCALE GENOMIC DNA]</scope>
    <source>
        <strain evidence="5">mm55</strain>
    </source>
</reference>
<dbReference type="PANTHER" id="PTHR47706:SF7">
    <property type="entry name" value="CIPA-LIKE, PUTATIVE (AFU_ORTHOLOGUE AFUA_1G01630)-RELATED"/>
    <property type="match status" value="1"/>
</dbReference>
<dbReference type="Proteomes" id="UP000078237">
    <property type="component" value="Unassembled WGS sequence"/>
</dbReference>
<evidence type="ECO:0000256" key="2">
    <source>
        <dbReference type="ARBA" id="ARBA00023002"/>
    </source>
</evidence>
<dbReference type="Pfam" id="PF05368">
    <property type="entry name" value="NmrA"/>
    <property type="match status" value="1"/>
</dbReference>
<dbReference type="InterPro" id="IPR008030">
    <property type="entry name" value="NmrA-like"/>
</dbReference>
<dbReference type="STRING" id="100816.A0A175WCW9"/>
<dbReference type="AlphaFoldDB" id="A0A175WCW9"/>